<dbReference type="Proteomes" id="UP000186922">
    <property type="component" value="Unassembled WGS sequence"/>
</dbReference>
<sequence>MDLPTYFSLPSILNLWLLSEHEAEEENYEHVAVVLLEDVGEEALVRVGVNTFDDKDSDPFQAQVLQPCRPPTWDREKPGLGTRIKKYRRYFWVNGLEWTCKTLTIKRHREI</sequence>
<accession>A0A1D1UIU3</accession>
<reference evidence="1 2" key="1">
    <citation type="journal article" date="2016" name="Nat. Commun.">
        <title>Extremotolerant tardigrade genome and improved radiotolerance of human cultured cells by tardigrade-unique protein.</title>
        <authorList>
            <person name="Hashimoto T."/>
            <person name="Horikawa D.D."/>
            <person name="Saito Y."/>
            <person name="Kuwahara H."/>
            <person name="Kozuka-Hata H."/>
            <person name="Shin-I T."/>
            <person name="Minakuchi Y."/>
            <person name="Ohishi K."/>
            <person name="Motoyama A."/>
            <person name="Aizu T."/>
            <person name="Enomoto A."/>
            <person name="Kondo K."/>
            <person name="Tanaka S."/>
            <person name="Hara Y."/>
            <person name="Koshikawa S."/>
            <person name="Sagara H."/>
            <person name="Miura T."/>
            <person name="Yokobori S."/>
            <person name="Miyagawa K."/>
            <person name="Suzuki Y."/>
            <person name="Kubo T."/>
            <person name="Oyama M."/>
            <person name="Kohara Y."/>
            <person name="Fujiyama A."/>
            <person name="Arakawa K."/>
            <person name="Katayama T."/>
            <person name="Toyoda A."/>
            <person name="Kunieda T."/>
        </authorList>
    </citation>
    <scope>NUCLEOTIDE SEQUENCE [LARGE SCALE GENOMIC DNA]</scope>
    <source>
        <strain evidence="1 2">YOKOZUNA-1</strain>
    </source>
</reference>
<proteinExistence type="predicted"/>
<dbReference type="AlphaFoldDB" id="A0A1D1UIU3"/>
<evidence type="ECO:0000313" key="1">
    <source>
        <dbReference type="EMBL" id="GAU89639.1"/>
    </source>
</evidence>
<comment type="caution">
    <text evidence="1">The sequence shown here is derived from an EMBL/GenBank/DDBJ whole genome shotgun (WGS) entry which is preliminary data.</text>
</comment>
<name>A0A1D1UIU3_RAMVA</name>
<protein>
    <submittedName>
        <fullName evidence="1">Uncharacterized protein</fullName>
    </submittedName>
</protein>
<keyword evidence="2" id="KW-1185">Reference proteome</keyword>
<evidence type="ECO:0000313" key="2">
    <source>
        <dbReference type="Proteomes" id="UP000186922"/>
    </source>
</evidence>
<gene>
    <name evidence="1" type="primary">RvY_02168-1</name>
    <name evidence="1" type="synonym">RvY_02168.1</name>
    <name evidence="1" type="ORF">RvY_02168</name>
</gene>
<organism evidence="1 2">
    <name type="scientific">Ramazzottius varieornatus</name>
    <name type="common">Water bear</name>
    <name type="synonym">Tardigrade</name>
    <dbReference type="NCBI Taxonomy" id="947166"/>
    <lineage>
        <taxon>Eukaryota</taxon>
        <taxon>Metazoa</taxon>
        <taxon>Ecdysozoa</taxon>
        <taxon>Tardigrada</taxon>
        <taxon>Eutardigrada</taxon>
        <taxon>Parachela</taxon>
        <taxon>Hypsibioidea</taxon>
        <taxon>Ramazzottiidae</taxon>
        <taxon>Ramazzottius</taxon>
    </lineage>
</organism>
<dbReference type="EMBL" id="BDGG01000001">
    <property type="protein sequence ID" value="GAU89639.1"/>
    <property type="molecule type" value="Genomic_DNA"/>
</dbReference>